<feature type="domain" description="HTH araC/xylS-type" evidence="2">
    <location>
        <begin position="19"/>
        <end position="120"/>
    </location>
</feature>
<reference evidence="4" key="1">
    <citation type="journal article" date="2019" name="Int. J. Syst. Evol. Microbiol.">
        <title>The Global Catalogue of Microorganisms (GCM) 10K type strain sequencing project: providing services to taxonomists for standard genome sequencing and annotation.</title>
        <authorList>
            <consortium name="The Broad Institute Genomics Platform"/>
            <consortium name="The Broad Institute Genome Sequencing Center for Infectious Disease"/>
            <person name="Wu L."/>
            <person name="Ma J."/>
        </authorList>
    </citation>
    <scope>NUCLEOTIDE SEQUENCE [LARGE SCALE GENOMIC DNA]</scope>
    <source>
        <strain evidence="4">NBRC 103627</strain>
    </source>
</reference>
<dbReference type="PROSITE" id="PS01124">
    <property type="entry name" value="HTH_ARAC_FAMILY_2"/>
    <property type="match status" value="1"/>
</dbReference>
<name>A0ABV8ZG51_9FLAO</name>
<evidence type="ECO:0000313" key="3">
    <source>
        <dbReference type="EMBL" id="MFC4478693.1"/>
    </source>
</evidence>
<keyword evidence="4" id="KW-1185">Reference proteome</keyword>
<evidence type="ECO:0000259" key="2">
    <source>
        <dbReference type="PROSITE" id="PS01124"/>
    </source>
</evidence>
<sequence>MDFKKLAPEQKQAYLADIERALTSRRLYLKSNFSLADLAEETGIKLHNLSYLINSERGLSFSDYMHLWRIRHFKERLNDYEWKDLTLEKMTAACGFKSRATCWRAFIKLAGQTPSECLKLARGIQSRSNANF</sequence>
<dbReference type="Gene3D" id="1.10.10.60">
    <property type="entry name" value="Homeodomain-like"/>
    <property type="match status" value="1"/>
</dbReference>
<dbReference type="PANTHER" id="PTHR43280:SF29">
    <property type="entry name" value="ARAC-FAMILY TRANSCRIPTIONAL REGULATOR"/>
    <property type="match status" value="1"/>
</dbReference>
<dbReference type="RefSeq" id="WP_379799525.1">
    <property type="nucleotide sequence ID" value="NZ_JBHSFY010000010.1"/>
</dbReference>
<keyword evidence="1" id="KW-0238">DNA-binding</keyword>
<dbReference type="Proteomes" id="UP001596003">
    <property type="component" value="Unassembled WGS sequence"/>
</dbReference>
<dbReference type="SMART" id="SM00342">
    <property type="entry name" value="HTH_ARAC"/>
    <property type="match status" value="1"/>
</dbReference>
<dbReference type="PANTHER" id="PTHR43280">
    <property type="entry name" value="ARAC-FAMILY TRANSCRIPTIONAL REGULATOR"/>
    <property type="match status" value="1"/>
</dbReference>
<gene>
    <name evidence="3" type="ORF">ACFO3N_16580</name>
</gene>
<dbReference type="InterPro" id="IPR018060">
    <property type="entry name" value="HTH_AraC"/>
</dbReference>
<evidence type="ECO:0000256" key="1">
    <source>
        <dbReference type="ARBA" id="ARBA00023125"/>
    </source>
</evidence>
<dbReference type="Pfam" id="PF12833">
    <property type="entry name" value="HTH_18"/>
    <property type="match status" value="1"/>
</dbReference>
<accession>A0ABV8ZG51</accession>
<organism evidence="3 4">
    <name type="scientific">Flavobacterium chungangensis</name>
    <dbReference type="NCBI Taxonomy" id="2708132"/>
    <lineage>
        <taxon>Bacteria</taxon>
        <taxon>Pseudomonadati</taxon>
        <taxon>Bacteroidota</taxon>
        <taxon>Flavobacteriia</taxon>
        <taxon>Flavobacteriales</taxon>
        <taxon>Flavobacteriaceae</taxon>
        <taxon>Flavobacterium</taxon>
    </lineage>
</organism>
<protein>
    <submittedName>
        <fullName evidence="3">Helix-turn-helix domain-containing protein</fullName>
    </submittedName>
</protein>
<proteinExistence type="predicted"/>
<dbReference type="EMBL" id="JBHSFY010000010">
    <property type="protein sequence ID" value="MFC4478693.1"/>
    <property type="molecule type" value="Genomic_DNA"/>
</dbReference>
<comment type="caution">
    <text evidence="3">The sequence shown here is derived from an EMBL/GenBank/DDBJ whole genome shotgun (WGS) entry which is preliminary data.</text>
</comment>
<evidence type="ECO:0000313" key="4">
    <source>
        <dbReference type="Proteomes" id="UP001596003"/>
    </source>
</evidence>